<organism evidence="2 3">
    <name type="scientific">Saponaria officinalis</name>
    <name type="common">Common soapwort</name>
    <name type="synonym">Lychnis saponaria</name>
    <dbReference type="NCBI Taxonomy" id="3572"/>
    <lineage>
        <taxon>Eukaryota</taxon>
        <taxon>Viridiplantae</taxon>
        <taxon>Streptophyta</taxon>
        <taxon>Embryophyta</taxon>
        <taxon>Tracheophyta</taxon>
        <taxon>Spermatophyta</taxon>
        <taxon>Magnoliopsida</taxon>
        <taxon>eudicotyledons</taxon>
        <taxon>Gunneridae</taxon>
        <taxon>Pentapetalae</taxon>
        <taxon>Caryophyllales</taxon>
        <taxon>Caryophyllaceae</taxon>
        <taxon>Caryophylleae</taxon>
        <taxon>Saponaria</taxon>
    </lineage>
</organism>
<evidence type="ECO:0000313" key="3">
    <source>
        <dbReference type="Proteomes" id="UP001443914"/>
    </source>
</evidence>
<dbReference type="PANTHER" id="PTHR34657">
    <property type="entry name" value="EMBRYO SAC DEVELOPMENT ARREST 6"/>
    <property type="match status" value="1"/>
</dbReference>
<gene>
    <name evidence="2" type="ORF">RND81_14G135000</name>
</gene>
<evidence type="ECO:0000256" key="1">
    <source>
        <dbReference type="SAM" id="MobiDB-lite"/>
    </source>
</evidence>
<feature type="region of interest" description="Disordered" evidence="1">
    <location>
        <begin position="1"/>
        <end position="21"/>
    </location>
</feature>
<evidence type="ECO:0000313" key="2">
    <source>
        <dbReference type="EMBL" id="KAK9665771.1"/>
    </source>
</evidence>
<comment type="caution">
    <text evidence="2">The sequence shown here is derived from an EMBL/GenBank/DDBJ whole genome shotgun (WGS) entry which is preliminary data.</text>
</comment>
<accession>A0AAW1GPV8</accession>
<sequence length="151" mass="16806">MNYSSYKRKERENPSFYTHHNRGSFVNKHQYQYQLPNKNNITGSKHTTPFAGSSRLFSEPGLAPSNRILAGYMAQEYLTKGTLFGQKFDPARAEAVPVSAAEPKRKPGLAEPVGLKPNRGYAEVAQILMGCDGAHIPGIVNPTQLARWIQM</sequence>
<dbReference type="Proteomes" id="UP001443914">
    <property type="component" value="Unassembled WGS sequence"/>
</dbReference>
<dbReference type="EMBL" id="JBDFQZ010000014">
    <property type="protein sequence ID" value="KAK9665771.1"/>
    <property type="molecule type" value="Genomic_DNA"/>
</dbReference>
<dbReference type="AlphaFoldDB" id="A0AAW1GPV8"/>
<reference evidence="2" key="1">
    <citation type="submission" date="2024-03" db="EMBL/GenBank/DDBJ databases">
        <title>WGS assembly of Saponaria officinalis var. Norfolk2.</title>
        <authorList>
            <person name="Jenkins J."/>
            <person name="Shu S."/>
            <person name="Grimwood J."/>
            <person name="Barry K."/>
            <person name="Goodstein D."/>
            <person name="Schmutz J."/>
            <person name="Leebens-Mack J."/>
            <person name="Osbourn A."/>
        </authorList>
    </citation>
    <scope>NUCLEOTIDE SEQUENCE [LARGE SCALE GENOMIC DNA]</scope>
    <source>
        <strain evidence="2">JIC</strain>
    </source>
</reference>
<dbReference type="PANTHER" id="PTHR34657:SF4">
    <property type="entry name" value="EMBRYO SAC DEVELOPMENT ARREST 6"/>
    <property type="match status" value="1"/>
</dbReference>
<protein>
    <submittedName>
        <fullName evidence="2">Uncharacterized protein</fullName>
    </submittedName>
</protein>
<keyword evidence="3" id="KW-1185">Reference proteome</keyword>
<proteinExistence type="predicted"/>
<name>A0AAW1GPV8_SAPOF</name>